<feature type="domain" description="Flavodoxin-like" evidence="3">
    <location>
        <begin position="63"/>
        <end position="212"/>
    </location>
</feature>
<keyword evidence="2" id="KW-0812">Transmembrane</keyword>
<name>A0A0M0K2H1_9EUKA</name>
<keyword evidence="5" id="KW-1185">Reference proteome</keyword>
<proteinExistence type="predicted"/>
<dbReference type="InterPro" id="IPR008254">
    <property type="entry name" value="Flavodoxin/NO_synth"/>
</dbReference>
<dbReference type="GO" id="GO:0051539">
    <property type="term" value="F:4 iron, 4 sulfur cluster binding"/>
    <property type="evidence" value="ECO:0007669"/>
    <property type="project" value="InterPro"/>
</dbReference>
<dbReference type="PROSITE" id="PS50902">
    <property type="entry name" value="FLAVODOXIN_LIKE"/>
    <property type="match status" value="1"/>
</dbReference>
<dbReference type="Gene3D" id="3.40.50.360">
    <property type="match status" value="1"/>
</dbReference>
<organism evidence="4 5">
    <name type="scientific">Chrysochromulina tobinii</name>
    <dbReference type="NCBI Taxonomy" id="1460289"/>
    <lineage>
        <taxon>Eukaryota</taxon>
        <taxon>Haptista</taxon>
        <taxon>Haptophyta</taxon>
        <taxon>Prymnesiophyceae</taxon>
        <taxon>Prymnesiales</taxon>
        <taxon>Chrysochromulinaceae</taxon>
        <taxon>Chrysochromulina</taxon>
    </lineage>
</organism>
<protein>
    <submittedName>
        <fullName evidence="4">tRNA wybutosine-synthesizing protein 1-like protein</fullName>
    </submittedName>
</protein>
<reference evidence="5" key="1">
    <citation type="journal article" date="2015" name="PLoS Genet.">
        <title>Genome Sequence and Transcriptome Analyses of Chrysochromulina tobin: Metabolic Tools for Enhanced Algal Fitness in the Prominent Order Prymnesiales (Haptophyceae).</title>
        <authorList>
            <person name="Hovde B.T."/>
            <person name="Deodato C.R."/>
            <person name="Hunsperger H.M."/>
            <person name="Ryken S.A."/>
            <person name="Yost W."/>
            <person name="Jha R.K."/>
            <person name="Patterson J."/>
            <person name="Monnat R.J. Jr."/>
            <person name="Barlow S.B."/>
            <person name="Starkenburg S.R."/>
            <person name="Cattolico R.A."/>
        </authorList>
    </citation>
    <scope>NUCLEOTIDE SEQUENCE</scope>
    <source>
        <strain evidence="5">CCMP291</strain>
    </source>
</reference>
<dbReference type="GO" id="GO:0010181">
    <property type="term" value="F:FMN binding"/>
    <property type="evidence" value="ECO:0007669"/>
    <property type="project" value="InterPro"/>
</dbReference>
<dbReference type="Proteomes" id="UP000037460">
    <property type="component" value="Unassembled WGS sequence"/>
</dbReference>
<dbReference type="EMBL" id="JWZX01001627">
    <property type="protein sequence ID" value="KOO33000.1"/>
    <property type="molecule type" value="Genomic_DNA"/>
</dbReference>
<keyword evidence="2" id="KW-1133">Transmembrane helix</keyword>
<dbReference type="InterPro" id="IPR001094">
    <property type="entry name" value="Flavdoxin-like"/>
</dbReference>
<sequence length="245" mass="26342">MSSNIAQLAVGATAIVPLVLLVLAGAVVLLLRRIVADDQDGHHHIAPELEVAYKAPPGKDSGLTVFYASQKGHGRRFAERLVASANAQGVSAAAVDLTGFDTDRLVEFQRTVFIVATYAGGSDVPGTEPFFNELTDMSRDFRVEKTLLASMSYAIFGCGNSEYPPKDFNAATRRLDRALRLLGARRLVPRREGDDADNALSEQFDEWAPSLWRALGRGADGSDGSSSREAPKRTAAQAPPLSQDL</sequence>
<feature type="region of interest" description="Disordered" evidence="1">
    <location>
        <begin position="215"/>
        <end position="245"/>
    </location>
</feature>
<dbReference type="OrthoDB" id="271553at2759"/>
<dbReference type="PANTHER" id="PTHR13930">
    <property type="entry name" value="S-ADENOSYL-L-METHIONINE-DEPENDENT TRNA 4-DEMETHYLWYOSINE SYNTHASE"/>
    <property type="match status" value="1"/>
</dbReference>
<dbReference type="Pfam" id="PF00258">
    <property type="entry name" value="Flavodoxin_1"/>
    <property type="match status" value="1"/>
</dbReference>
<dbReference type="GO" id="GO:0008033">
    <property type="term" value="P:tRNA processing"/>
    <property type="evidence" value="ECO:0007669"/>
    <property type="project" value="InterPro"/>
</dbReference>
<dbReference type="AlphaFoldDB" id="A0A0M0K2H1"/>
<dbReference type="PANTHER" id="PTHR13930:SF0">
    <property type="entry name" value="S-ADENOSYL-L-METHIONINE-DEPENDENT TRNA 4-DEMETHYLWYOSINE SYNTHASE TYW1-RELATED"/>
    <property type="match status" value="1"/>
</dbReference>
<comment type="caution">
    <text evidence="4">The sequence shown here is derived from an EMBL/GenBank/DDBJ whole genome shotgun (WGS) entry which is preliminary data.</text>
</comment>
<dbReference type="SUPFAM" id="SSF52218">
    <property type="entry name" value="Flavoproteins"/>
    <property type="match status" value="1"/>
</dbReference>
<keyword evidence="2" id="KW-0472">Membrane</keyword>
<dbReference type="InterPro" id="IPR029039">
    <property type="entry name" value="Flavoprotein-like_sf"/>
</dbReference>
<evidence type="ECO:0000259" key="3">
    <source>
        <dbReference type="PROSITE" id="PS50902"/>
    </source>
</evidence>
<evidence type="ECO:0000256" key="1">
    <source>
        <dbReference type="SAM" id="MobiDB-lite"/>
    </source>
</evidence>
<accession>A0A0M0K2H1</accession>
<dbReference type="InterPro" id="IPR034556">
    <property type="entry name" value="tRNA_wybutosine-synthase"/>
</dbReference>
<evidence type="ECO:0000313" key="5">
    <source>
        <dbReference type="Proteomes" id="UP000037460"/>
    </source>
</evidence>
<feature type="transmembrane region" description="Helical" evidence="2">
    <location>
        <begin position="6"/>
        <end position="31"/>
    </location>
</feature>
<evidence type="ECO:0000313" key="4">
    <source>
        <dbReference type="EMBL" id="KOO33000.1"/>
    </source>
</evidence>
<evidence type="ECO:0000256" key="2">
    <source>
        <dbReference type="SAM" id="Phobius"/>
    </source>
</evidence>
<gene>
    <name evidence="4" type="ORF">Ctob_015553</name>
</gene>
<dbReference type="PRINTS" id="PR00369">
    <property type="entry name" value="FLAVODOXIN"/>
</dbReference>